<organism evidence="1 2">
    <name type="scientific">Urechidicola croceus</name>
    <dbReference type="NCBI Taxonomy" id="1850246"/>
    <lineage>
        <taxon>Bacteria</taxon>
        <taxon>Pseudomonadati</taxon>
        <taxon>Bacteroidota</taxon>
        <taxon>Flavobacteriia</taxon>
        <taxon>Flavobacteriales</taxon>
        <taxon>Flavobacteriaceae</taxon>
        <taxon>Urechidicola</taxon>
    </lineage>
</organism>
<dbReference type="Proteomes" id="UP000176050">
    <property type="component" value="Chromosome"/>
</dbReference>
<protein>
    <submittedName>
        <fullName evidence="1">Uncharacterized protein</fullName>
    </submittedName>
</protein>
<proteinExistence type="predicted"/>
<evidence type="ECO:0000313" key="1">
    <source>
        <dbReference type="EMBL" id="AOW20472.1"/>
    </source>
</evidence>
<name>A0A1D8P7E1_9FLAO</name>
<keyword evidence="2" id="KW-1185">Reference proteome</keyword>
<dbReference type="AlphaFoldDB" id="A0A1D8P7E1"/>
<reference evidence="1 2" key="1">
    <citation type="submission" date="2016-10" db="EMBL/GenBank/DDBJ databases">
        <title>Lutibacter sp. LPB0138, isolated from marine gastropod.</title>
        <authorList>
            <person name="Kim E."/>
            <person name="Yi H."/>
        </authorList>
    </citation>
    <scope>NUCLEOTIDE SEQUENCE [LARGE SCALE GENOMIC DNA]</scope>
    <source>
        <strain evidence="1 2">LPB0138</strain>
    </source>
</reference>
<evidence type="ECO:0000313" key="2">
    <source>
        <dbReference type="Proteomes" id="UP000176050"/>
    </source>
</evidence>
<dbReference type="EMBL" id="CP017478">
    <property type="protein sequence ID" value="AOW20472.1"/>
    <property type="molecule type" value="Genomic_DNA"/>
</dbReference>
<gene>
    <name evidence="1" type="ORF">LPB138_07200</name>
</gene>
<sequence length="255" mass="30342">MDALWQVTGKRMHLGENVKEIEIMENDFNSKLENLYKVFKPYYISGNLRERSCECCVTNEEIKLLLSKQLKDLSEDDIGHFMRSAITTFGEISDYKHFLPRILELLSFQNSTIIDDFLTFEKLNYGEWETWNEDEIVVVKEYLESLWYIVINNEKSTYYQIENVLEIIAKYIGMKKALKIWEGSTADKSVEYIVDFVLNGLSMDVGKKNKQYFLKWLHSKKVLSMMENVYFKDIDFDFSKRLSITYTILERDYEE</sequence>
<dbReference type="STRING" id="1850246.LPB138_07200"/>
<dbReference type="KEGG" id="lul:LPB138_07200"/>
<accession>A0A1D8P7E1</accession>